<dbReference type="OrthoDB" id="3552026at2759"/>
<dbReference type="Proteomes" id="UP000249056">
    <property type="component" value="Unassembled WGS sequence"/>
</dbReference>
<name>A0A395IRZ4_9HELO</name>
<evidence type="ECO:0000313" key="2">
    <source>
        <dbReference type="Proteomes" id="UP000249056"/>
    </source>
</evidence>
<accession>A0A395IRZ4</accession>
<evidence type="ECO:0000313" key="1">
    <source>
        <dbReference type="EMBL" id="RAL62163.1"/>
    </source>
</evidence>
<sequence length="156" mass="17384">MQCILRKCSIVAFKSNDSVLGSIEVAKKGSTTNIESGEEEGDGYLNPYDHTYYNNYSITGCNPIKTPILAPAHLELTETRTIKTLNMSRAKALSIAAVYVSSFCVQKKIDQKCSDIDHGIDTCARTIESLEWETLGIMGLHYASHDLEEEEEEEEE</sequence>
<gene>
    <name evidence="1" type="ORF">DID88_002647</name>
</gene>
<dbReference type="EMBL" id="QKRW01000026">
    <property type="protein sequence ID" value="RAL62163.1"/>
    <property type="molecule type" value="Genomic_DNA"/>
</dbReference>
<keyword evidence="2" id="KW-1185">Reference proteome</keyword>
<reference evidence="1 2" key="1">
    <citation type="submission" date="2018-06" db="EMBL/GenBank/DDBJ databases">
        <title>Genome Sequence of the Brown Rot Fungal Pathogen Monilinia fructigena.</title>
        <authorList>
            <person name="Landi L."/>
            <person name="De Miccolis Angelini R.M."/>
            <person name="Pollastro S."/>
            <person name="Abate D."/>
            <person name="Faretra F."/>
            <person name="Romanazzi G."/>
        </authorList>
    </citation>
    <scope>NUCLEOTIDE SEQUENCE [LARGE SCALE GENOMIC DNA]</scope>
    <source>
        <strain evidence="1 2">Mfrg269</strain>
    </source>
</reference>
<protein>
    <submittedName>
        <fullName evidence="1">Uncharacterized protein</fullName>
    </submittedName>
</protein>
<organism evidence="1 2">
    <name type="scientific">Monilinia fructigena</name>
    <dbReference type="NCBI Taxonomy" id="38457"/>
    <lineage>
        <taxon>Eukaryota</taxon>
        <taxon>Fungi</taxon>
        <taxon>Dikarya</taxon>
        <taxon>Ascomycota</taxon>
        <taxon>Pezizomycotina</taxon>
        <taxon>Leotiomycetes</taxon>
        <taxon>Helotiales</taxon>
        <taxon>Sclerotiniaceae</taxon>
        <taxon>Monilinia</taxon>
    </lineage>
</organism>
<dbReference type="AlphaFoldDB" id="A0A395IRZ4"/>
<proteinExistence type="predicted"/>
<comment type="caution">
    <text evidence="1">The sequence shown here is derived from an EMBL/GenBank/DDBJ whole genome shotgun (WGS) entry which is preliminary data.</text>
</comment>